<keyword evidence="2" id="KW-0812">Transmembrane</keyword>
<proteinExistence type="predicted"/>
<feature type="region of interest" description="Disordered" evidence="1">
    <location>
        <begin position="79"/>
        <end position="155"/>
    </location>
</feature>
<evidence type="ECO:0000256" key="2">
    <source>
        <dbReference type="SAM" id="Phobius"/>
    </source>
</evidence>
<accession>A0A8R2NT45</accession>
<dbReference type="AlphaFoldDB" id="A0A8R2NT45"/>
<feature type="compositionally biased region" description="Low complexity" evidence="1">
    <location>
        <begin position="102"/>
        <end position="155"/>
    </location>
</feature>
<dbReference type="KEGG" id="api:100568807"/>
<feature type="transmembrane region" description="Helical" evidence="2">
    <location>
        <begin position="6"/>
        <end position="26"/>
    </location>
</feature>
<name>A0A8R2NT45_ACYPI</name>
<reference evidence="4" key="1">
    <citation type="submission" date="2010-06" db="EMBL/GenBank/DDBJ databases">
        <authorList>
            <person name="Jiang H."/>
            <person name="Abraham K."/>
            <person name="Ali S."/>
            <person name="Alsbrooks S.L."/>
            <person name="Anim B.N."/>
            <person name="Anosike U.S."/>
            <person name="Attaway T."/>
            <person name="Bandaranaike D.P."/>
            <person name="Battles P.K."/>
            <person name="Bell S.N."/>
            <person name="Bell A.V."/>
            <person name="Beltran B."/>
            <person name="Bickham C."/>
            <person name="Bustamante Y."/>
            <person name="Caleb T."/>
            <person name="Canada A."/>
            <person name="Cardenas V."/>
            <person name="Carter K."/>
            <person name="Chacko J."/>
            <person name="Chandrabose M.N."/>
            <person name="Chavez D."/>
            <person name="Chavez A."/>
            <person name="Chen L."/>
            <person name="Chu H.-S."/>
            <person name="Claassen K.J."/>
            <person name="Cockrell R."/>
            <person name="Collins M."/>
            <person name="Cooper J.A."/>
            <person name="Cree A."/>
            <person name="Curry S.M."/>
            <person name="Da Y."/>
            <person name="Dao M.D."/>
            <person name="Das B."/>
            <person name="Davila M.-L."/>
            <person name="Davy-Carroll L."/>
            <person name="Denson S."/>
            <person name="Dinh H."/>
            <person name="Ebong V.E."/>
            <person name="Edwards J.R."/>
            <person name="Egan A."/>
            <person name="El-Daye J."/>
            <person name="Escobedo L."/>
            <person name="Fernandez S."/>
            <person name="Fernando P.R."/>
            <person name="Flagg N."/>
            <person name="Forbes L.D."/>
            <person name="Fowler R.G."/>
            <person name="Fu Q."/>
            <person name="Gabisi R.A."/>
            <person name="Ganer J."/>
            <person name="Garbino Pronczuk A."/>
            <person name="Garcia R.M."/>
            <person name="Garner T."/>
            <person name="Garrett T.E."/>
            <person name="Gonzalez D.A."/>
            <person name="Hamid H."/>
            <person name="Hawkins E.S."/>
            <person name="Hirani K."/>
            <person name="Hogues M.E."/>
            <person name="Hollins B."/>
            <person name="Hsiao C.-H."/>
            <person name="Jabil R."/>
            <person name="James M.L."/>
            <person name="Jhangiani S.N."/>
            <person name="Johnson B."/>
            <person name="Johnson Q."/>
            <person name="Joshi V."/>
            <person name="Kalu J.B."/>
            <person name="Kam C."/>
            <person name="Kashfia A."/>
            <person name="Keebler J."/>
            <person name="Kisamo H."/>
            <person name="Kovar C.L."/>
            <person name="Lago L.A."/>
            <person name="Lai C.-Y."/>
            <person name="Laidlaw J."/>
            <person name="Lara F."/>
            <person name="Le T.-K."/>
            <person name="Lee S.L."/>
            <person name="Legall F.H."/>
            <person name="Lemon S.J."/>
            <person name="Lewis L.R."/>
            <person name="Li B."/>
            <person name="Liu Y."/>
            <person name="Liu Y.-S."/>
            <person name="Lopez J."/>
            <person name="Lozado R.J."/>
            <person name="Lu J."/>
            <person name="Madu R.C."/>
            <person name="Maheshwari M."/>
            <person name="Maheshwari R."/>
            <person name="Malloy K."/>
            <person name="Martinez E."/>
            <person name="Mathew T."/>
            <person name="Mercado I.C."/>
            <person name="Mercado C."/>
            <person name="Meyer B."/>
            <person name="Montgomery K."/>
            <person name="Morgan M.B."/>
            <person name="Munidasa M."/>
            <person name="Nazareth L.V."/>
            <person name="Nelson J."/>
            <person name="Ng B.M."/>
            <person name="Nguyen N.B."/>
            <person name="Nguyen P.Q."/>
            <person name="Nguyen T."/>
            <person name="Obregon M."/>
            <person name="Okwuonu G.O."/>
            <person name="Onwere C.G."/>
            <person name="Orozco G."/>
            <person name="Parra A."/>
            <person name="Patel S."/>
            <person name="Patil S."/>
            <person name="Perez A."/>
            <person name="Perez Y."/>
            <person name="Pham C."/>
            <person name="Primus E.L."/>
            <person name="Pu L.-L."/>
            <person name="Puazo M."/>
            <person name="Qin X."/>
            <person name="Quiroz J.B."/>
            <person name="Reese J."/>
            <person name="Richards S."/>
            <person name="Rives C.M."/>
            <person name="Robberts R."/>
            <person name="Ruiz S.J."/>
            <person name="Ruiz M.J."/>
            <person name="Santibanez J."/>
            <person name="Schneider B.W."/>
            <person name="Sisson I."/>
            <person name="Smith M."/>
            <person name="Sodergren E."/>
            <person name="Song X.-Z."/>
            <person name="Song B.B."/>
            <person name="Summersgill H."/>
            <person name="Thelus R."/>
            <person name="Thornton R.D."/>
            <person name="Trejos Z.Y."/>
            <person name="Usmani K."/>
            <person name="Vattathil S."/>
            <person name="Villasana D."/>
            <person name="Walker D.L."/>
            <person name="Wang S."/>
            <person name="Wang K."/>
            <person name="White C.S."/>
            <person name="Williams A.C."/>
            <person name="Williamson J."/>
            <person name="Wilson K."/>
            <person name="Woghiren I.O."/>
            <person name="Woodworth J.R."/>
            <person name="Worley K.C."/>
            <person name="Wright R.A."/>
            <person name="Wu W."/>
            <person name="Young L."/>
            <person name="Zhang L."/>
            <person name="Zhang J."/>
            <person name="Zhu Y."/>
            <person name="Muzny D.M."/>
            <person name="Weinstock G."/>
            <person name="Gibbs R.A."/>
        </authorList>
    </citation>
    <scope>NUCLEOTIDE SEQUENCE [LARGE SCALE GENOMIC DNA]</scope>
    <source>
        <strain evidence="4">LSR1</strain>
    </source>
</reference>
<dbReference type="EnsemblMetazoa" id="XM_029491100.1">
    <property type="protein sequence ID" value="XP_029346960.1"/>
    <property type="gene ID" value="LOC100568807"/>
</dbReference>
<reference evidence="3" key="2">
    <citation type="submission" date="2022-06" db="UniProtKB">
        <authorList>
            <consortium name="EnsemblMetazoa"/>
        </authorList>
    </citation>
    <scope>IDENTIFICATION</scope>
</reference>
<dbReference type="RefSeq" id="XP_029346960.1">
    <property type="nucleotide sequence ID" value="XM_029491100.1"/>
</dbReference>
<dbReference type="OrthoDB" id="6627237at2759"/>
<keyword evidence="2" id="KW-1133">Transmembrane helix</keyword>
<feature type="compositionally biased region" description="Polar residues" evidence="1">
    <location>
        <begin position="81"/>
        <end position="101"/>
    </location>
</feature>
<keyword evidence="2" id="KW-0472">Membrane</keyword>
<protein>
    <submittedName>
        <fullName evidence="3">Uncharacterized protein</fullName>
    </submittedName>
</protein>
<keyword evidence="4" id="KW-1185">Reference proteome</keyword>
<evidence type="ECO:0000256" key="1">
    <source>
        <dbReference type="SAM" id="MobiDB-lite"/>
    </source>
</evidence>
<evidence type="ECO:0000313" key="4">
    <source>
        <dbReference type="Proteomes" id="UP000007819"/>
    </source>
</evidence>
<organism evidence="3 4">
    <name type="scientific">Acyrthosiphon pisum</name>
    <name type="common">Pea aphid</name>
    <dbReference type="NCBI Taxonomy" id="7029"/>
    <lineage>
        <taxon>Eukaryota</taxon>
        <taxon>Metazoa</taxon>
        <taxon>Ecdysozoa</taxon>
        <taxon>Arthropoda</taxon>
        <taxon>Hexapoda</taxon>
        <taxon>Insecta</taxon>
        <taxon>Pterygota</taxon>
        <taxon>Neoptera</taxon>
        <taxon>Paraneoptera</taxon>
        <taxon>Hemiptera</taxon>
        <taxon>Sternorrhyncha</taxon>
        <taxon>Aphidomorpha</taxon>
        <taxon>Aphidoidea</taxon>
        <taxon>Aphididae</taxon>
        <taxon>Macrosiphini</taxon>
        <taxon>Acyrthosiphon</taxon>
    </lineage>
</organism>
<sequence>MAEFNVFAIYMLPIFVISLLGSTSIADPVQRDETMTIVLDLNDNPENEIKYIHDNVDLTDWPNVESSMNLIKNDSFAATPEGTTISNATETPSEPTKNDQATKSITKTMTTNTRTTTTMTNSTTATSTSTPTSMSSTTTSSVTISTTSTMSGTRN</sequence>
<dbReference type="Proteomes" id="UP000007819">
    <property type="component" value="Chromosome A3"/>
</dbReference>
<evidence type="ECO:0000313" key="3">
    <source>
        <dbReference type="EnsemblMetazoa" id="XP_029346960.1"/>
    </source>
</evidence>
<dbReference type="GeneID" id="100568807"/>